<evidence type="ECO:0000259" key="5">
    <source>
        <dbReference type="Pfam" id="PF00389"/>
    </source>
</evidence>
<feature type="domain" description="D-isomer specific 2-hydroxyacid dehydrogenase NAD-binding" evidence="6">
    <location>
        <begin position="106"/>
        <end position="279"/>
    </location>
</feature>
<dbReference type="InterPro" id="IPR036291">
    <property type="entry name" value="NAD(P)-bd_dom_sf"/>
</dbReference>
<dbReference type="FunFam" id="3.40.50.720:FF:000363">
    <property type="entry name" value="D-isomer specific 2-hydroxyacid dehydrogenase"/>
    <property type="match status" value="1"/>
</dbReference>
<evidence type="ECO:0000256" key="2">
    <source>
        <dbReference type="ARBA" id="ARBA00023002"/>
    </source>
</evidence>
<dbReference type="PROSITE" id="PS00671">
    <property type="entry name" value="D_2_HYDROXYACID_DH_3"/>
    <property type="match status" value="1"/>
</dbReference>
<evidence type="ECO:0000256" key="1">
    <source>
        <dbReference type="ARBA" id="ARBA00005854"/>
    </source>
</evidence>
<keyword evidence="3" id="KW-0520">NAD</keyword>
<evidence type="ECO:0000313" key="8">
    <source>
        <dbReference type="Proteomes" id="UP000199516"/>
    </source>
</evidence>
<keyword evidence="2 4" id="KW-0560">Oxidoreductase</keyword>
<comment type="similarity">
    <text evidence="1 4">Belongs to the D-isomer specific 2-hydroxyacid dehydrogenase family.</text>
</comment>
<dbReference type="GO" id="GO:0051287">
    <property type="term" value="F:NAD binding"/>
    <property type="evidence" value="ECO:0007669"/>
    <property type="project" value="InterPro"/>
</dbReference>
<dbReference type="PANTHER" id="PTHR43333:SF1">
    <property type="entry name" value="D-ISOMER SPECIFIC 2-HYDROXYACID DEHYDROGENASE NAD-BINDING DOMAIN-CONTAINING PROTEIN"/>
    <property type="match status" value="1"/>
</dbReference>
<dbReference type="AlphaFoldDB" id="A0A1I2BSP8"/>
<organism evidence="7 8">
    <name type="scientific">Alteribacillus iranensis</name>
    <dbReference type="NCBI Taxonomy" id="930128"/>
    <lineage>
        <taxon>Bacteria</taxon>
        <taxon>Bacillati</taxon>
        <taxon>Bacillota</taxon>
        <taxon>Bacilli</taxon>
        <taxon>Bacillales</taxon>
        <taxon>Bacillaceae</taxon>
        <taxon>Alteribacillus</taxon>
    </lineage>
</organism>
<sequence length="313" mass="36068">MILCTTEDVESYRSEIKKETADAEVFLGKINSLTEEEKEKIEIIISYGNYDDRLLEKDVKSLPNLRWIQIISSGVDQLPLEYLKRSNILVTTVKGIHRIPISEYVMAMILYFSKKIPEFYERKQQKHWDASIMLHELHGKTIGIWGTGHIGREVAAKSKAFGMKTVGVNRSGNQVEHFDDIYTIEQLQEVVGTFDYICSVLPSNPGTRGIVTSHLIEKMKDDVVFVNVGRGDLIVEEDFIEALKRKKISGAALDVFHREPLEENHPFWELDNVVITPHASAHSEMYARRALQIFYQNFKLFKQQSYTEMINRV</sequence>
<dbReference type="Pfam" id="PF00389">
    <property type="entry name" value="2-Hacid_dh"/>
    <property type="match status" value="1"/>
</dbReference>
<gene>
    <name evidence="7" type="ORF">SAMN05192532_102476</name>
</gene>
<evidence type="ECO:0000259" key="6">
    <source>
        <dbReference type="Pfam" id="PF02826"/>
    </source>
</evidence>
<evidence type="ECO:0000313" key="7">
    <source>
        <dbReference type="EMBL" id="SFE58928.1"/>
    </source>
</evidence>
<dbReference type="STRING" id="930128.SAMN05192532_102476"/>
<dbReference type="EMBL" id="FONT01000002">
    <property type="protein sequence ID" value="SFE58928.1"/>
    <property type="molecule type" value="Genomic_DNA"/>
</dbReference>
<name>A0A1I2BSP8_9BACI</name>
<dbReference type="Proteomes" id="UP000199516">
    <property type="component" value="Unassembled WGS sequence"/>
</dbReference>
<dbReference type="CDD" id="cd05300">
    <property type="entry name" value="2-Hacid_dh_1"/>
    <property type="match status" value="1"/>
</dbReference>
<proteinExistence type="inferred from homology"/>
<dbReference type="Gene3D" id="3.40.50.720">
    <property type="entry name" value="NAD(P)-binding Rossmann-like Domain"/>
    <property type="match status" value="2"/>
</dbReference>
<dbReference type="SUPFAM" id="SSF51735">
    <property type="entry name" value="NAD(P)-binding Rossmann-fold domains"/>
    <property type="match status" value="1"/>
</dbReference>
<accession>A0A1I2BSP8</accession>
<evidence type="ECO:0000256" key="4">
    <source>
        <dbReference type="RuleBase" id="RU003719"/>
    </source>
</evidence>
<dbReference type="SUPFAM" id="SSF52283">
    <property type="entry name" value="Formate/glycerate dehydrogenase catalytic domain-like"/>
    <property type="match status" value="1"/>
</dbReference>
<dbReference type="GO" id="GO:0016616">
    <property type="term" value="F:oxidoreductase activity, acting on the CH-OH group of donors, NAD or NADP as acceptor"/>
    <property type="evidence" value="ECO:0007669"/>
    <property type="project" value="InterPro"/>
</dbReference>
<dbReference type="InterPro" id="IPR029753">
    <property type="entry name" value="D-isomer_DH_CS"/>
</dbReference>
<protein>
    <submittedName>
        <fullName evidence="7">Phosphoglycerate dehydrogenase</fullName>
    </submittedName>
</protein>
<keyword evidence="8" id="KW-1185">Reference proteome</keyword>
<evidence type="ECO:0000256" key="3">
    <source>
        <dbReference type="ARBA" id="ARBA00023027"/>
    </source>
</evidence>
<dbReference type="InterPro" id="IPR006140">
    <property type="entry name" value="D-isomer_DH_NAD-bd"/>
</dbReference>
<feature type="domain" description="D-isomer specific 2-hydroxyacid dehydrogenase catalytic" evidence="5">
    <location>
        <begin position="11"/>
        <end position="304"/>
    </location>
</feature>
<reference evidence="7 8" key="1">
    <citation type="submission" date="2016-10" db="EMBL/GenBank/DDBJ databases">
        <authorList>
            <person name="de Groot N.N."/>
        </authorList>
    </citation>
    <scope>NUCLEOTIDE SEQUENCE [LARGE SCALE GENOMIC DNA]</scope>
    <source>
        <strain evidence="7 8">DSM 23995</strain>
    </source>
</reference>
<dbReference type="PANTHER" id="PTHR43333">
    <property type="entry name" value="2-HACID_DH_C DOMAIN-CONTAINING PROTEIN"/>
    <property type="match status" value="1"/>
</dbReference>
<dbReference type="Pfam" id="PF02826">
    <property type="entry name" value="2-Hacid_dh_C"/>
    <property type="match status" value="1"/>
</dbReference>
<dbReference type="InterPro" id="IPR006139">
    <property type="entry name" value="D-isomer_2_OHA_DH_cat_dom"/>
</dbReference>